<dbReference type="EMBL" id="CP097332">
    <property type="protein sequence ID" value="UQX86880.1"/>
    <property type="molecule type" value="Genomic_DNA"/>
</dbReference>
<dbReference type="SUPFAM" id="SSF63380">
    <property type="entry name" value="Riboflavin synthase domain-like"/>
    <property type="match status" value="1"/>
</dbReference>
<evidence type="ECO:0000259" key="2">
    <source>
        <dbReference type="PROSITE" id="PS51085"/>
    </source>
</evidence>
<dbReference type="PROSITE" id="PS51384">
    <property type="entry name" value="FAD_FR"/>
    <property type="match status" value="1"/>
</dbReference>
<evidence type="ECO:0000313" key="5">
    <source>
        <dbReference type="Proteomes" id="UP001056336"/>
    </source>
</evidence>
<dbReference type="CDD" id="cd06185">
    <property type="entry name" value="PDR_like"/>
    <property type="match status" value="1"/>
</dbReference>
<dbReference type="PROSITE" id="PS51085">
    <property type="entry name" value="2FE2S_FER_2"/>
    <property type="match status" value="1"/>
</dbReference>
<accession>A0ABY4QV70</accession>
<dbReference type="InterPro" id="IPR012675">
    <property type="entry name" value="Beta-grasp_dom_sf"/>
</dbReference>
<gene>
    <name evidence="4" type="ORF">M6D93_11235</name>
</gene>
<dbReference type="InterPro" id="IPR039261">
    <property type="entry name" value="FNR_nucleotide-bd"/>
</dbReference>
<dbReference type="RefSeq" id="WP_249769278.1">
    <property type="nucleotide sequence ID" value="NZ_CP097332.1"/>
</dbReference>
<dbReference type="SUPFAM" id="SSF54292">
    <property type="entry name" value="2Fe-2S ferredoxin-like"/>
    <property type="match status" value="1"/>
</dbReference>
<dbReference type="CDD" id="cd00207">
    <property type="entry name" value="fer2"/>
    <property type="match status" value="1"/>
</dbReference>
<dbReference type="Proteomes" id="UP001056336">
    <property type="component" value="Chromosome"/>
</dbReference>
<evidence type="ECO:0000259" key="3">
    <source>
        <dbReference type="PROSITE" id="PS51384"/>
    </source>
</evidence>
<evidence type="ECO:0000256" key="1">
    <source>
        <dbReference type="ARBA" id="ARBA00001974"/>
    </source>
</evidence>
<organism evidence="4 5">
    <name type="scientific">Jatrophihabitans telluris</name>
    <dbReference type="NCBI Taxonomy" id="2038343"/>
    <lineage>
        <taxon>Bacteria</taxon>
        <taxon>Bacillati</taxon>
        <taxon>Actinomycetota</taxon>
        <taxon>Actinomycetes</taxon>
        <taxon>Jatrophihabitantales</taxon>
        <taxon>Jatrophihabitantaceae</taxon>
        <taxon>Jatrophihabitans</taxon>
    </lineage>
</organism>
<feature type="domain" description="FAD-binding FR-type" evidence="3">
    <location>
        <begin position="7"/>
        <end position="112"/>
    </location>
</feature>
<dbReference type="InterPro" id="IPR006058">
    <property type="entry name" value="2Fe2S_fd_BS"/>
</dbReference>
<name>A0ABY4QV70_9ACTN</name>
<reference evidence="4" key="1">
    <citation type="journal article" date="2018" name="Int. J. Syst. Evol. Microbiol.">
        <title>Jatrophihabitans telluris sp. nov., isolated from sediment soil of lava forest wetlands and the emended description of the genus Jatrophihabitans.</title>
        <authorList>
            <person name="Lee K.C."/>
            <person name="Suh M.K."/>
            <person name="Eom M.K."/>
            <person name="Kim K.K."/>
            <person name="Kim J.S."/>
            <person name="Kim D.S."/>
            <person name="Ko S.H."/>
            <person name="Shin Y.K."/>
            <person name="Lee J.S."/>
        </authorList>
    </citation>
    <scope>NUCLEOTIDE SEQUENCE</scope>
    <source>
        <strain evidence="4">N237</strain>
    </source>
</reference>
<dbReference type="InterPro" id="IPR017927">
    <property type="entry name" value="FAD-bd_FR_type"/>
</dbReference>
<reference evidence="4" key="2">
    <citation type="submission" date="2022-05" db="EMBL/GenBank/DDBJ databases">
        <authorList>
            <person name="Kim J.-S."/>
            <person name="Lee K."/>
            <person name="Suh M."/>
            <person name="Eom M."/>
            <person name="Kim J.-S."/>
            <person name="Kim D.-S."/>
            <person name="Ko S.-H."/>
            <person name="Shin Y."/>
            <person name="Lee J.-S."/>
        </authorList>
    </citation>
    <scope>NUCLEOTIDE SEQUENCE</scope>
    <source>
        <strain evidence="4">N237</strain>
    </source>
</reference>
<feature type="domain" description="2Fe-2S ferredoxin-type" evidence="2">
    <location>
        <begin position="241"/>
        <end position="334"/>
    </location>
</feature>
<dbReference type="Gene3D" id="3.40.50.80">
    <property type="entry name" value="Nucleotide-binding domain of ferredoxin-NADP reductase (FNR) module"/>
    <property type="match status" value="1"/>
</dbReference>
<dbReference type="InterPro" id="IPR036010">
    <property type="entry name" value="2Fe-2S_ferredoxin-like_sf"/>
</dbReference>
<proteinExistence type="predicted"/>
<dbReference type="InterPro" id="IPR050415">
    <property type="entry name" value="MRET"/>
</dbReference>
<comment type="cofactor">
    <cofactor evidence="1">
        <name>FAD</name>
        <dbReference type="ChEBI" id="CHEBI:57692"/>
    </cofactor>
</comment>
<dbReference type="InterPro" id="IPR017938">
    <property type="entry name" value="Riboflavin_synthase-like_b-brl"/>
</dbReference>
<protein>
    <submittedName>
        <fullName evidence="4">PDR/VanB family oxidoreductase</fullName>
    </submittedName>
</protein>
<keyword evidence="5" id="KW-1185">Reference proteome</keyword>
<dbReference type="PANTHER" id="PTHR47354:SF2">
    <property type="entry name" value="BLR2392 PROTEIN"/>
    <property type="match status" value="1"/>
</dbReference>
<dbReference type="SUPFAM" id="SSF52343">
    <property type="entry name" value="Ferredoxin reductase-like, C-terminal NADP-linked domain"/>
    <property type="match status" value="1"/>
</dbReference>
<evidence type="ECO:0000313" key="4">
    <source>
        <dbReference type="EMBL" id="UQX86880.1"/>
    </source>
</evidence>
<dbReference type="Gene3D" id="3.10.20.30">
    <property type="match status" value="1"/>
</dbReference>
<dbReference type="Gene3D" id="2.40.30.10">
    <property type="entry name" value="Translation factors"/>
    <property type="match status" value="1"/>
</dbReference>
<dbReference type="PRINTS" id="PR00409">
    <property type="entry name" value="PHDIOXRDTASE"/>
</dbReference>
<dbReference type="InterPro" id="IPR001041">
    <property type="entry name" value="2Fe-2S_ferredoxin-type"/>
</dbReference>
<dbReference type="Pfam" id="PF00111">
    <property type="entry name" value="Fer2"/>
    <property type="match status" value="1"/>
</dbReference>
<dbReference type="PANTHER" id="PTHR47354">
    <property type="entry name" value="NADH OXIDOREDUCTASE HCR"/>
    <property type="match status" value="1"/>
</dbReference>
<dbReference type="PROSITE" id="PS00197">
    <property type="entry name" value="2FE2S_FER_1"/>
    <property type="match status" value="1"/>
</dbReference>
<sequence length="334" mass="35785">MTNTARLDWRRCRVVESELVADRVRRITIERPAPLGRAAEPGSHIDVRVSLSAEGSSDVRSYSVVESDAAGHRLTITVLLVAHSRGGSAFMHRLAVGDTIEATRPLQDFPLVPGADRHVLLAGGIGVTALVGMGRALARLGGDYRIVYVGRSRSVMAYADLLASEHGERLATHIDADGTALDVDGLVAGIAAEPGRTELLMCGPVRLMDAVRRAWLHAGLSPTDLRFETFGNSGWFDAESFEVSIPELGITTTVSADQTMLDALTAAGAELMWDCRKGECGLCVMAVSQLSGKLDHRDVFLSDRQKAADDQACTCVTRVVAAGADRGRITLHTR</sequence>